<dbReference type="OrthoDB" id="2272012at2759"/>
<dbReference type="Pfam" id="PF00621">
    <property type="entry name" value="RhoGEF"/>
    <property type="match status" value="1"/>
</dbReference>
<keyword evidence="8" id="KW-0472">Membrane</keyword>
<dbReference type="GO" id="GO:0016020">
    <property type="term" value="C:membrane"/>
    <property type="evidence" value="ECO:0007669"/>
    <property type="project" value="UniProtKB-SubCell"/>
</dbReference>
<dbReference type="InterPro" id="IPR015212">
    <property type="entry name" value="RGS-like_dom"/>
</dbReference>
<feature type="domain" description="DH" evidence="10">
    <location>
        <begin position="927"/>
        <end position="1114"/>
    </location>
</feature>
<keyword evidence="7" id="KW-0862">Zinc</keyword>
<evidence type="ECO:0000256" key="2">
    <source>
        <dbReference type="ARBA" id="ARBA00004496"/>
    </source>
</evidence>
<dbReference type="Pfam" id="PF00130">
    <property type="entry name" value="C1_1"/>
    <property type="match status" value="1"/>
</dbReference>
<dbReference type="PROSITE" id="PS50132">
    <property type="entry name" value="RGS"/>
    <property type="match status" value="1"/>
</dbReference>
<evidence type="ECO:0000313" key="14">
    <source>
        <dbReference type="EMBL" id="CAB3378735.1"/>
    </source>
</evidence>
<dbReference type="InterPro" id="IPR046349">
    <property type="entry name" value="C1-like_sf"/>
</dbReference>
<evidence type="ECO:0008006" key="16">
    <source>
        <dbReference type="Google" id="ProtNLM"/>
    </source>
</evidence>
<dbReference type="InterPro" id="IPR000219">
    <property type="entry name" value="DH_dom"/>
</dbReference>
<dbReference type="Pfam" id="PF00595">
    <property type="entry name" value="PDZ"/>
    <property type="match status" value="1"/>
</dbReference>
<evidence type="ECO:0000256" key="6">
    <source>
        <dbReference type="ARBA" id="ARBA00022723"/>
    </source>
</evidence>
<dbReference type="InterPro" id="IPR044926">
    <property type="entry name" value="RGS_subdomain_2"/>
</dbReference>
<dbReference type="PROSITE" id="PS50010">
    <property type="entry name" value="DH_2"/>
    <property type="match status" value="1"/>
</dbReference>
<feature type="compositionally biased region" description="Low complexity" evidence="9">
    <location>
        <begin position="780"/>
        <end position="790"/>
    </location>
</feature>
<dbReference type="SUPFAM" id="SSF48097">
    <property type="entry name" value="Regulator of G-protein signaling, RGS"/>
    <property type="match status" value="1"/>
</dbReference>
<dbReference type="GO" id="GO:0005737">
    <property type="term" value="C:cytoplasm"/>
    <property type="evidence" value="ECO:0007669"/>
    <property type="project" value="UniProtKB-SubCell"/>
</dbReference>
<dbReference type="Gene3D" id="2.30.29.30">
    <property type="entry name" value="Pleckstrin-homology domain (PH domain)/Phosphotyrosine-binding domain (PTB)"/>
    <property type="match status" value="1"/>
</dbReference>
<dbReference type="SUPFAM" id="SSF57889">
    <property type="entry name" value="Cysteine-rich domain"/>
    <property type="match status" value="1"/>
</dbReference>
<dbReference type="SUPFAM" id="SSF50729">
    <property type="entry name" value="PH domain-like"/>
    <property type="match status" value="1"/>
</dbReference>
<protein>
    <recommendedName>
        <fullName evidence="16">Rho guanine nucleotide exchange factor 11</fullName>
    </recommendedName>
</protein>
<evidence type="ECO:0000256" key="7">
    <source>
        <dbReference type="ARBA" id="ARBA00022833"/>
    </source>
</evidence>
<feature type="domain" description="PDZ" evidence="12">
    <location>
        <begin position="49"/>
        <end position="119"/>
    </location>
</feature>
<dbReference type="PANTHER" id="PTHR45872:SF2">
    <property type="entry name" value="RHO GUANINE NUCLEOTIDE EXCHANGE FACTOR 2, ISOFORM D"/>
    <property type="match status" value="1"/>
</dbReference>
<dbReference type="PROSITE" id="PS50081">
    <property type="entry name" value="ZF_DAG_PE_2"/>
    <property type="match status" value="1"/>
</dbReference>
<dbReference type="InterPro" id="IPR016137">
    <property type="entry name" value="RGS"/>
</dbReference>
<evidence type="ECO:0000256" key="4">
    <source>
        <dbReference type="ARBA" id="ARBA00022490"/>
    </source>
</evidence>
<feature type="compositionally biased region" description="Basic and acidic residues" evidence="9">
    <location>
        <begin position="723"/>
        <end position="732"/>
    </location>
</feature>
<evidence type="ECO:0000256" key="1">
    <source>
        <dbReference type="ARBA" id="ARBA00004370"/>
    </source>
</evidence>
<dbReference type="InterPro" id="IPR002219">
    <property type="entry name" value="PKC_DAG/PE"/>
</dbReference>
<comment type="caution">
    <text evidence="14">The sequence shown here is derived from an EMBL/GenBank/DDBJ whole genome shotgun (WGS) entry which is preliminary data.</text>
</comment>
<sequence>MDSSPPSKSQDSRRKMRPRGARPVSAGSTSSTGSGGELPPSPLGGTVVVITVLMDQKTGYGMKVSGDKPVYVQSVRPGGSAERAGLKPGDKILKVNGQNVAQSTHIEVVELIKADAQVVLTVHQHPHHRPPTLPSSPPGLGAGTKRKGNSSRENITGPKPVDLEEKRKYESSRRLTFQLMLENEQRNIEALRSKLAVTNDPKTHDELSKAENRLRTIQGQLYALIGPVELFHNNSAPEQAPPPLPPARPRPFTLTSPSGGGSTPPALPPRNPPSSAAAPAQPCESNGLAANNHSSTPTHQRTKSSPDPIGHTTSLDAFKQYFAGASRLSTLTSSESVQDLTRREKSFSGGWDMESPRITPPGTPPPPYGGPGGDMSPQVTDLNGPVDVSMMDASYTGPIISMEDDDMSDQEMTHLEDHGPFKSVNKLLQHPAHLSVFMNYVLSSSDPSSLLFYLITDLYKEGNAKEMKKWAYEIHSTFLVPDAPLRLSHVDENNAREVDEVLFIDSDKEEILRKVFWKPRSKAKESLSEQLNDFRQKRIAGLGALFGASDIELDESIHDKSKEIAIIEGRLLPHIESLMPRIEVEVDGRSEEEVKAFQRASSICSSLCTLASKLFGLRSANSHCERVPSFVCKDKSSKLKLLARNNRKVNMLGHTLHAHHYFIVTHCNHCGRIIGGVGPQGFQCSSCLLNIHRWCVRPLEEECPGPLKKDKHNDNRISKLMERIRPEREARRKPSSLNLEKIKKSSEERDELGNMLNESDFAGGARRADLSGSSDMAEHSAAAAADAASSSGGGGLTPQPQLGARKQSATSINRSESYKERVQKRQLRERRKTSDPNLGSKSANNDNADADALQFNNNSGSSSNSTHSLRSLDSPSTSMEMVTGSIAPGTETVDVWDSDIDTEPDPPDWMRFVEQEDLRKLTLREKKRQEVINELFYTERSHVRALKVLDRVFYKPLLDNQLLNLDCLVLLFPNLGEMLEIHGSLNAAMKQKRKESPIVGDISELLLNVFDGPAGERFQREAATFCAKHQLALEMLKEKRRKDQKLNNFITEAEGKAVCRRLQLKDIIPFGFQRLTKYPLLFENLVKNCEGSERAGVQRALERSKEILSLVNASVKEAADQNRLAEIQRRLDKGPFEKADHSLAAEFKNLDLTKHRLVFEGMLSWRQSKTQKPLDLHVVLLEEIIVLLVRQDEKFVLKFFSGMPAGAEKSLPYSPIIKTATVLTRPVATDKRAFFLVNMSHACAQILELVALSNSERKTWSKHITDTADASRLKNQRPRPDAAIAAAAPLFPPPDAPIPEDHNKDSGESSAEAASGENAEAATPSTPQEPESPSSSNPAAPATPSTPDEKLVAAAASTGGVVRRSSSAASSAANRDSMPRMVQESSLIQPSEVRVSQNQVHVAEPVYTPIELLRREDDAIQAAIRRKQKIVAELLHIPLEQFDTIAELAAEPGTADKEQAELALACFHQVTRLTNMLNESLRVSEEDSIAATASGLIGRQSPSLSFNHVQEITTALTSHVTQLMKMTKDREEERELIRRENMRLREQVHAMLEQRRSGASRPKRRATSTGFSRQVGLNAEESGGGGDHSEHEDEELEEGAEASPLASEECSNGAEKEDLVVEGANV</sequence>
<evidence type="ECO:0000259" key="12">
    <source>
        <dbReference type="PROSITE" id="PS50106"/>
    </source>
</evidence>
<evidence type="ECO:0000259" key="11">
    <source>
        <dbReference type="PROSITE" id="PS50081"/>
    </source>
</evidence>
<dbReference type="Gene3D" id="1.10.167.10">
    <property type="entry name" value="Regulator of G-protein Signalling 4, domain 2"/>
    <property type="match status" value="1"/>
</dbReference>
<feature type="domain" description="Phorbol-ester/DAG-type" evidence="11">
    <location>
        <begin position="653"/>
        <end position="703"/>
    </location>
</feature>
<evidence type="ECO:0000256" key="8">
    <source>
        <dbReference type="ARBA" id="ARBA00023136"/>
    </source>
</evidence>
<feature type="region of interest" description="Disordered" evidence="9">
    <location>
        <begin position="723"/>
        <end position="881"/>
    </location>
</feature>
<feature type="compositionally biased region" description="Polar residues" evidence="9">
    <location>
        <begin position="330"/>
        <end position="339"/>
    </location>
</feature>
<feature type="region of interest" description="Disordered" evidence="9">
    <location>
        <begin position="1552"/>
        <end position="1626"/>
    </location>
</feature>
<feature type="compositionally biased region" description="Pro residues" evidence="9">
    <location>
        <begin position="239"/>
        <end position="249"/>
    </location>
</feature>
<dbReference type="SUPFAM" id="SSF50156">
    <property type="entry name" value="PDZ domain-like"/>
    <property type="match status" value="1"/>
</dbReference>
<keyword evidence="5" id="KW-0597">Phosphoprotein</keyword>
<dbReference type="Pfam" id="PF17838">
    <property type="entry name" value="PH_16"/>
    <property type="match status" value="1"/>
</dbReference>
<evidence type="ECO:0000256" key="5">
    <source>
        <dbReference type="ARBA" id="ARBA00022553"/>
    </source>
</evidence>
<feature type="region of interest" description="Disordered" evidence="9">
    <location>
        <begin position="1288"/>
        <end position="1387"/>
    </location>
</feature>
<dbReference type="InterPro" id="IPR041020">
    <property type="entry name" value="PH_16"/>
</dbReference>
<gene>
    <name evidence="14" type="ORF">CLODIP_2_CD12003</name>
</gene>
<evidence type="ECO:0000313" key="15">
    <source>
        <dbReference type="Proteomes" id="UP000494165"/>
    </source>
</evidence>
<feature type="compositionally biased region" description="Pro residues" evidence="9">
    <location>
        <begin position="358"/>
        <end position="369"/>
    </location>
</feature>
<dbReference type="Gene3D" id="1.20.900.10">
    <property type="entry name" value="Dbl homology (DH) domain"/>
    <property type="match status" value="1"/>
</dbReference>
<keyword evidence="15" id="KW-1185">Reference proteome</keyword>
<dbReference type="SMART" id="SM00109">
    <property type="entry name" value="C1"/>
    <property type="match status" value="1"/>
</dbReference>
<evidence type="ECO:0000259" key="13">
    <source>
        <dbReference type="PROSITE" id="PS50132"/>
    </source>
</evidence>
<dbReference type="GO" id="GO:0005096">
    <property type="term" value="F:GTPase activator activity"/>
    <property type="evidence" value="ECO:0007669"/>
    <property type="project" value="UniProtKB-KW"/>
</dbReference>
<evidence type="ECO:0000256" key="3">
    <source>
        <dbReference type="ARBA" id="ARBA00022468"/>
    </source>
</evidence>
<dbReference type="Gene3D" id="3.30.60.20">
    <property type="match status" value="1"/>
</dbReference>
<dbReference type="GO" id="GO:0007186">
    <property type="term" value="P:G protein-coupled receptor signaling pathway"/>
    <property type="evidence" value="ECO:0007669"/>
    <property type="project" value="TreeGrafter"/>
</dbReference>
<feature type="region of interest" description="Disordered" evidence="9">
    <location>
        <begin position="1"/>
        <end position="43"/>
    </location>
</feature>
<dbReference type="EMBL" id="CADEPI010000171">
    <property type="protein sequence ID" value="CAB3378735.1"/>
    <property type="molecule type" value="Genomic_DNA"/>
</dbReference>
<dbReference type="CDD" id="cd00160">
    <property type="entry name" value="RhoGEF"/>
    <property type="match status" value="1"/>
</dbReference>
<dbReference type="PROSITE" id="PS00479">
    <property type="entry name" value="ZF_DAG_PE_1"/>
    <property type="match status" value="1"/>
</dbReference>
<feature type="region of interest" description="Disordered" evidence="9">
    <location>
        <begin position="330"/>
        <end position="377"/>
    </location>
</feature>
<keyword evidence="4" id="KW-0963">Cytoplasm</keyword>
<dbReference type="InterPro" id="IPR001478">
    <property type="entry name" value="PDZ"/>
</dbReference>
<feature type="compositionally biased region" description="Low complexity" evidence="9">
    <location>
        <begin position="273"/>
        <end position="282"/>
    </location>
</feature>
<name>A0A8S1DC44_9INSE</name>
<dbReference type="PANTHER" id="PTHR45872">
    <property type="entry name" value="RHO GUANINE NUCLEOTIDE EXCHANGE FACTOR 2, ISOFORM D"/>
    <property type="match status" value="1"/>
</dbReference>
<feature type="compositionally biased region" description="Polar residues" evidence="9">
    <location>
        <begin position="288"/>
        <end position="312"/>
    </location>
</feature>
<dbReference type="InterPro" id="IPR035899">
    <property type="entry name" value="DBL_dom_sf"/>
</dbReference>
<comment type="subcellular location">
    <subcellularLocation>
        <location evidence="2">Cytoplasm</location>
    </subcellularLocation>
    <subcellularLocation>
        <location evidence="1">Membrane</location>
    </subcellularLocation>
</comment>
<feature type="compositionally biased region" description="Low complexity" evidence="9">
    <location>
        <begin position="1308"/>
        <end position="1346"/>
    </location>
</feature>
<keyword evidence="6" id="KW-0479">Metal-binding</keyword>
<dbReference type="InterPro" id="IPR036034">
    <property type="entry name" value="PDZ_sf"/>
</dbReference>
<feature type="region of interest" description="Disordered" evidence="9">
    <location>
        <begin position="124"/>
        <end position="169"/>
    </location>
</feature>
<feature type="compositionally biased region" description="Low complexity" evidence="9">
    <location>
        <begin position="843"/>
        <end position="874"/>
    </location>
</feature>
<dbReference type="SMART" id="SM00228">
    <property type="entry name" value="PDZ"/>
    <property type="match status" value="1"/>
</dbReference>
<feature type="region of interest" description="Disordered" evidence="9">
    <location>
        <begin position="233"/>
        <end position="312"/>
    </location>
</feature>
<dbReference type="Gene3D" id="2.30.42.10">
    <property type="match status" value="1"/>
</dbReference>
<reference evidence="14 15" key="1">
    <citation type="submission" date="2020-04" db="EMBL/GenBank/DDBJ databases">
        <authorList>
            <person name="Alioto T."/>
            <person name="Alioto T."/>
            <person name="Gomez Garrido J."/>
        </authorList>
    </citation>
    <scope>NUCLEOTIDE SEQUENCE [LARGE SCALE GENOMIC DNA]</scope>
</reference>
<dbReference type="SMART" id="SM00325">
    <property type="entry name" value="RhoGEF"/>
    <property type="match status" value="1"/>
</dbReference>
<dbReference type="GO" id="GO:0046872">
    <property type="term" value="F:metal ion binding"/>
    <property type="evidence" value="ECO:0007669"/>
    <property type="project" value="UniProtKB-KW"/>
</dbReference>
<evidence type="ECO:0000256" key="9">
    <source>
        <dbReference type="SAM" id="MobiDB-lite"/>
    </source>
</evidence>
<proteinExistence type="predicted"/>
<dbReference type="PROSITE" id="PS50106">
    <property type="entry name" value="PDZ"/>
    <property type="match status" value="1"/>
</dbReference>
<organism evidence="14 15">
    <name type="scientific">Cloeon dipterum</name>
    <dbReference type="NCBI Taxonomy" id="197152"/>
    <lineage>
        <taxon>Eukaryota</taxon>
        <taxon>Metazoa</taxon>
        <taxon>Ecdysozoa</taxon>
        <taxon>Arthropoda</taxon>
        <taxon>Hexapoda</taxon>
        <taxon>Insecta</taxon>
        <taxon>Pterygota</taxon>
        <taxon>Palaeoptera</taxon>
        <taxon>Ephemeroptera</taxon>
        <taxon>Pisciforma</taxon>
        <taxon>Baetidae</taxon>
        <taxon>Cloeon</taxon>
    </lineage>
</organism>
<feature type="domain" description="RGS" evidence="13">
    <location>
        <begin position="423"/>
        <end position="484"/>
    </location>
</feature>
<accession>A0A8S1DC44</accession>
<dbReference type="Proteomes" id="UP000494165">
    <property type="component" value="Unassembled WGS sequence"/>
</dbReference>
<dbReference type="GO" id="GO:0005085">
    <property type="term" value="F:guanyl-nucleotide exchange factor activity"/>
    <property type="evidence" value="ECO:0007669"/>
    <property type="project" value="InterPro"/>
</dbReference>
<evidence type="ECO:0000259" key="10">
    <source>
        <dbReference type="PROSITE" id="PS50010"/>
    </source>
</evidence>
<keyword evidence="3" id="KW-0343">GTPase activation</keyword>
<dbReference type="SUPFAM" id="SSF48065">
    <property type="entry name" value="DBL homology domain (DH-domain)"/>
    <property type="match status" value="1"/>
</dbReference>
<dbReference type="InterPro" id="IPR011993">
    <property type="entry name" value="PH-like_dom_sf"/>
</dbReference>
<dbReference type="InterPro" id="IPR036305">
    <property type="entry name" value="RGS_sf"/>
</dbReference>
<dbReference type="Pfam" id="PF09128">
    <property type="entry name" value="RGS-like"/>
    <property type="match status" value="1"/>
</dbReference>
<dbReference type="GO" id="GO:0001664">
    <property type="term" value="F:G protein-coupled receptor binding"/>
    <property type="evidence" value="ECO:0007669"/>
    <property type="project" value="TreeGrafter"/>
</dbReference>